<evidence type="ECO:0000256" key="1">
    <source>
        <dbReference type="SAM" id="Phobius"/>
    </source>
</evidence>
<keyword evidence="3" id="KW-1185">Reference proteome</keyword>
<feature type="transmembrane region" description="Helical" evidence="1">
    <location>
        <begin position="148"/>
        <end position="170"/>
    </location>
</feature>
<dbReference type="Proteomes" id="UP000298179">
    <property type="component" value="Unassembled WGS sequence"/>
</dbReference>
<dbReference type="AlphaFoldDB" id="A0A4Y8RQH5"/>
<accession>A0A4Y8RQH5</accession>
<gene>
    <name evidence="2" type="ORF">E3C22_08270</name>
</gene>
<organism evidence="2 3">
    <name type="scientific">Jiella endophytica</name>
    <dbReference type="NCBI Taxonomy" id="2558362"/>
    <lineage>
        <taxon>Bacteria</taxon>
        <taxon>Pseudomonadati</taxon>
        <taxon>Pseudomonadota</taxon>
        <taxon>Alphaproteobacteria</taxon>
        <taxon>Hyphomicrobiales</taxon>
        <taxon>Aurantimonadaceae</taxon>
        <taxon>Jiella</taxon>
    </lineage>
</organism>
<dbReference type="OrthoDB" id="7472950at2"/>
<feature type="transmembrane region" description="Helical" evidence="1">
    <location>
        <begin position="31"/>
        <end position="54"/>
    </location>
</feature>
<dbReference type="RefSeq" id="WP_134761514.1">
    <property type="nucleotide sequence ID" value="NZ_SOZD01000002.1"/>
</dbReference>
<evidence type="ECO:0000313" key="2">
    <source>
        <dbReference type="EMBL" id="TFF25345.1"/>
    </source>
</evidence>
<evidence type="ECO:0008006" key="4">
    <source>
        <dbReference type="Google" id="ProtNLM"/>
    </source>
</evidence>
<protein>
    <recommendedName>
        <fullName evidence="4">Glycerophosphoryl diester phosphodiesterase membrane domain-containing protein</fullName>
    </recommendedName>
</protein>
<sequence>MTAIDTAGMPRPSFGVGARINDTVSIFFGRFAVFGVIGIVAGLLMELPSFLVLGADSTNVAAGGDEALLAQNPVLFVVISVAAPLIVYSILTAVLVLVAYDAKAGRGTNIGAAVATAFRRILPLIVMTIAAWLLIGMGFALLIVPGLWLLGVLSVFVPVIMVEGNGFGSLSRSSDLTKGYRWPIVGFIVIVYVIFYIVTLALAGLGVMVSTASPIVLLILQGVVSGVAASFVSIAVAVTYARLREIKDGVGFTDLADVFA</sequence>
<feature type="transmembrane region" description="Helical" evidence="1">
    <location>
        <begin position="215"/>
        <end position="238"/>
    </location>
</feature>
<reference evidence="2 3" key="1">
    <citation type="submission" date="2019-03" db="EMBL/GenBank/DDBJ databases">
        <title>Jiella endophytica sp. nov., a novel endophytic bacterium isolated from root of Ficus microcarpa Linn. f.</title>
        <authorList>
            <person name="Tuo L."/>
        </authorList>
    </citation>
    <scope>NUCLEOTIDE SEQUENCE [LARGE SCALE GENOMIC DNA]</scope>
    <source>
        <strain evidence="2 3">CBS5Q-3</strain>
    </source>
</reference>
<dbReference type="EMBL" id="SOZD01000002">
    <property type="protein sequence ID" value="TFF25345.1"/>
    <property type="molecule type" value="Genomic_DNA"/>
</dbReference>
<keyword evidence="1" id="KW-1133">Transmembrane helix</keyword>
<comment type="caution">
    <text evidence="2">The sequence shown here is derived from an EMBL/GenBank/DDBJ whole genome shotgun (WGS) entry which is preliminary data.</text>
</comment>
<feature type="transmembrane region" description="Helical" evidence="1">
    <location>
        <begin position="74"/>
        <end position="100"/>
    </location>
</feature>
<feature type="transmembrane region" description="Helical" evidence="1">
    <location>
        <begin position="182"/>
        <end position="209"/>
    </location>
</feature>
<proteinExistence type="predicted"/>
<keyword evidence="1" id="KW-0472">Membrane</keyword>
<keyword evidence="1" id="KW-0812">Transmembrane</keyword>
<feature type="transmembrane region" description="Helical" evidence="1">
    <location>
        <begin position="121"/>
        <end position="142"/>
    </location>
</feature>
<name>A0A4Y8RQH5_9HYPH</name>
<evidence type="ECO:0000313" key="3">
    <source>
        <dbReference type="Proteomes" id="UP000298179"/>
    </source>
</evidence>